<evidence type="ECO:0000313" key="10">
    <source>
        <dbReference type="EMBL" id="TKV56392.1"/>
    </source>
</evidence>
<evidence type="ECO:0000256" key="5">
    <source>
        <dbReference type="ARBA" id="ARBA00022989"/>
    </source>
</evidence>
<evidence type="ECO:0000256" key="2">
    <source>
        <dbReference type="ARBA" id="ARBA00022448"/>
    </source>
</evidence>
<feature type="transmembrane region" description="Helical" evidence="8">
    <location>
        <begin position="331"/>
        <end position="351"/>
    </location>
</feature>
<feature type="transmembrane region" description="Helical" evidence="8">
    <location>
        <begin position="127"/>
        <end position="156"/>
    </location>
</feature>
<dbReference type="GO" id="GO:0005886">
    <property type="term" value="C:plasma membrane"/>
    <property type="evidence" value="ECO:0007669"/>
    <property type="project" value="UniProtKB-SubCell"/>
</dbReference>
<dbReference type="SUPFAM" id="SSF103473">
    <property type="entry name" value="MFS general substrate transporter"/>
    <property type="match status" value="1"/>
</dbReference>
<keyword evidence="2" id="KW-0813">Transport</keyword>
<feature type="transmembrane region" description="Helical" evidence="8">
    <location>
        <begin position="70"/>
        <end position="91"/>
    </location>
</feature>
<keyword evidence="6 8" id="KW-0472">Membrane</keyword>
<feature type="domain" description="Major facilitator superfamily (MFS) profile" evidence="9">
    <location>
        <begin position="30"/>
        <end position="448"/>
    </location>
</feature>
<dbReference type="Pfam" id="PF07690">
    <property type="entry name" value="MFS_1"/>
    <property type="match status" value="1"/>
</dbReference>
<evidence type="ECO:0000259" key="9">
    <source>
        <dbReference type="PROSITE" id="PS50850"/>
    </source>
</evidence>
<evidence type="ECO:0000313" key="11">
    <source>
        <dbReference type="Proteomes" id="UP000306985"/>
    </source>
</evidence>
<feature type="region of interest" description="Disordered" evidence="7">
    <location>
        <begin position="1"/>
        <end position="22"/>
    </location>
</feature>
<dbReference type="EMBL" id="SZZH01000007">
    <property type="protein sequence ID" value="TKV56392.1"/>
    <property type="molecule type" value="Genomic_DNA"/>
</dbReference>
<keyword evidence="11" id="KW-1185">Reference proteome</keyword>
<dbReference type="Gene3D" id="1.20.1250.20">
    <property type="entry name" value="MFS general substrate transporter like domains"/>
    <property type="match status" value="2"/>
</dbReference>
<dbReference type="Proteomes" id="UP000306985">
    <property type="component" value="Unassembled WGS sequence"/>
</dbReference>
<gene>
    <name evidence="10" type="ORF">FDO65_20770</name>
</gene>
<protein>
    <submittedName>
        <fullName evidence="10">MHS family MFS transporter</fullName>
    </submittedName>
</protein>
<accession>A0A4U6Q946</accession>
<keyword evidence="4 8" id="KW-0812">Transmembrane</keyword>
<dbReference type="InterPro" id="IPR020846">
    <property type="entry name" value="MFS_dom"/>
</dbReference>
<dbReference type="PROSITE" id="PS50850">
    <property type="entry name" value="MFS"/>
    <property type="match status" value="1"/>
</dbReference>
<dbReference type="InterPro" id="IPR011701">
    <property type="entry name" value="MFS"/>
</dbReference>
<reference evidence="10 11" key="1">
    <citation type="submission" date="2019-05" db="EMBL/GenBank/DDBJ databases">
        <title>Nakamurella sp. N5BH11, whole genome shotgun sequence.</title>
        <authorList>
            <person name="Tuo L."/>
        </authorList>
    </citation>
    <scope>NUCLEOTIDE SEQUENCE [LARGE SCALE GENOMIC DNA]</scope>
    <source>
        <strain evidence="10 11">N5BH11</strain>
    </source>
</reference>
<dbReference type="PANTHER" id="PTHR43045">
    <property type="entry name" value="SHIKIMATE TRANSPORTER"/>
    <property type="match status" value="1"/>
</dbReference>
<keyword evidence="5 8" id="KW-1133">Transmembrane helix</keyword>
<evidence type="ECO:0000256" key="8">
    <source>
        <dbReference type="SAM" id="Phobius"/>
    </source>
</evidence>
<feature type="transmembrane region" description="Helical" evidence="8">
    <location>
        <begin position="395"/>
        <end position="416"/>
    </location>
</feature>
<dbReference type="AlphaFoldDB" id="A0A4U6Q946"/>
<feature type="transmembrane region" description="Helical" evidence="8">
    <location>
        <begin position="203"/>
        <end position="222"/>
    </location>
</feature>
<feature type="transmembrane region" description="Helical" evidence="8">
    <location>
        <begin position="357"/>
        <end position="383"/>
    </location>
</feature>
<comment type="caution">
    <text evidence="10">The sequence shown here is derived from an EMBL/GenBank/DDBJ whole genome shotgun (WGS) entry which is preliminary data.</text>
</comment>
<feature type="transmembrane region" description="Helical" evidence="8">
    <location>
        <begin position="103"/>
        <end position="121"/>
    </location>
</feature>
<feature type="transmembrane region" description="Helical" evidence="8">
    <location>
        <begin position="422"/>
        <end position="443"/>
    </location>
</feature>
<evidence type="ECO:0000256" key="6">
    <source>
        <dbReference type="ARBA" id="ARBA00023136"/>
    </source>
</evidence>
<organism evidence="10 11">
    <name type="scientific">Nakamurella flava</name>
    <dbReference type="NCBI Taxonomy" id="2576308"/>
    <lineage>
        <taxon>Bacteria</taxon>
        <taxon>Bacillati</taxon>
        <taxon>Actinomycetota</taxon>
        <taxon>Actinomycetes</taxon>
        <taxon>Nakamurellales</taxon>
        <taxon>Nakamurellaceae</taxon>
        <taxon>Nakamurella</taxon>
    </lineage>
</organism>
<evidence type="ECO:0000256" key="4">
    <source>
        <dbReference type="ARBA" id="ARBA00022692"/>
    </source>
</evidence>
<feature type="transmembrane region" description="Helical" evidence="8">
    <location>
        <begin position="264"/>
        <end position="288"/>
    </location>
</feature>
<evidence type="ECO:0000256" key="1">
    <source>
        <dbReference type="ARBA" id="ARBA00004651"/>
    </source>
</evidence>
<feature type="transmembrane region" description="Helical" evidence="8">
    <location>
        <begin position="300"/>
        <end position="319"/>
    </location>
</feature>
<dbReference type="InterPro" id="IPR036259">
    <property type="entry name" value="MFS_trans_sf"/>
</dbReference>
<dbReference type="GO" id="GO:0022857">
    <property type="term" value="F:transmembrane transporter activity"/>
    <property type="evidence" value="ECO:0007669"/>
    <property type="project" value="InterPro"/>
</dbReference>
<evidence type="ECO:0000256" key="7">
    <source>
        <dbReference type="SAM" id="MobiDB-lite"/>
    </source>
</evidence>
<keyword evidence="3" id="KW-1003">Cell membrane</keyword>
<dbReference type="PROSITE" id="PS00217">
    <property type="entry name" value="SUGAR_TRANSPORT_2"/>
    <property type="match status" value="1"/>
</dbReference>
<comment type="subcellular location">
    <subcellularLocation>
        <location evidence="1">Cell membrane</location>
        <topology evidence="1">Multi-pass membrane protein</topology>
    </subcellularLocation>
</comment>
<dbReference type="OrthoDB" id="8953821at2"/>
<feature type="transmembrane region" description="Helical" evidence="8">
    <location>
        <begin position="168"/>
        <end position="197"/>
    </location>
</feature>
<dbReference type="PANTHER" id="PTHR43045:SF1">
    <property type="entry name" value="SHIKIMATE TRANSPORTER"/>
    <property type="match status" value="1"/>
</dbReference>
<proteinExistence type="predicted"/>
<dbReference type="RefSeq" id="WP_137451661.1">
    <property type="nucleotide sequence ID" value="NZ_SZZH01000007.1"/>
</dbReference>
<feature type="transmembrane region" description="Helical" evidence="8">
    <location>
        <begin position="45"/>
        <end position="64"/>
    </location>
</feature>
<evidence type="ECO:0000256" key="3">
    <source>
        <dbReference type="ARBA" id="ARBA00022475"/>
    </source>
</evidence>
<name>A0A4U6Q946_9ACTN</name>
<sequence>MTNSGSDRHPEDHPQRRLDDRDRAHVARRAAWGSATGTMLEWYDFGIYGVIAALVLNGAFFPALDPAVGTIAAFSTVAVGFVARPIGAILFGHLGDRVGRRSVLIATLVMTGVVTILIGLLPTYAEIGIAAPILLVTLRFLQGVGLGGEFGGAVLLSTEHAPEGRRSFYGGIMAMGVPLGVLLSNVVFLVITLFVPMDAFQAWGWRLPFLGSVVILAVGLWIRVRVPESPQFAELKRSAELPGEQQHARRAPLTELLATRPVTVLWALLVIVGSSAIAYTCLTFVLSWGKAVVGYNTPQLLGAICLGAITWALTAPVWATRGDRPGGMRHLFIGWGVVRTVSIVPFFLVLATGSVPLLYVAMAVMGVIISATQVPAGAAISSLFPVEVRYTGTSFAYQVGAILGGGVTPLVAASLMVTSSGIMGVAAYVTAVSLLSTAAGLVFRRSSVPGRTPDATPQPSGAARSAR</sequence>
<dbReference type="InterPro" id="IPR005829">
    <property type="entry name" value="Sugar_transporter_CS"/>
</dbReference>